<evidence type="ECO:0000259" key="1">
    <source>
        <dbReference type="PROSITE" id="PS50271"/>
    </source>
</evidence>
<dbReference type="Proteomes" id="UP000302139">
    <property type="component" value="Unassembled WGS sequence"/>
</dbReference>
<accession>A0A4D4LPF1</accession>
<name>A0A4D4LPF1_STRAX</name>
<dbReference type="SUPFAM" id="SSF57850">
    <property type="entry name" value="RING/U-box"/>
    <property type="match status" value="1"/>
</dbReference>
<reference evidence="2 3" key="1">
    <citation type="submission" date="2019-04" db="EMBL/GenBank/DDBJ databases">
        <title>Draft genome sequences of Streptomyces avermitilis NBRC 14893.</title>
        <authorList>
            <person name="Komaki H."/>
            <person name="Tamura T."/>
            <person name="Hosoyama A."/>
        </authorList>
    </citation>
    <scope>NUCLEOTIDE SEQUENCE [LARGE SCALE GENOMIC DNA]</scope>
    <source>
        <strain evidence="2 3">NBRC 14893</strain>
    </source>
</reference>
<proteinExistence type="predicted"/>
<evidence type="ECO:0000313" key="3">
    <source>
        <dbReference type="Proteomes" id="UP000302139"/>
    </source>
</evidence>
<organism evidence="2 3">
    <name type="scientific">Streptomyces avermitilis</name>
    <dbReference type="NCBI Taxonomy" id="33903"/>
    <lineage>
        <taxon>Bacteria</taxon>
        <taxon>Bacillati</taxon>
        <taxon>Actinomycetota</taxon>
        <taxon>Actinomycetes</taxon>
        <taxon>Kitasatosporales</taxon>
        <taxon>Streptomycetaceae</taxon>
        <taxon>Streptomyces</taxon>
    </lineage>
</organism>
<feature type="domain" description="UBP-type" evidence="1">
    <location>
        <begin position="63"/>
        <end position="147"/>
    </location>
</feature>
<dbReference type="Pfam" id="PF02148">
    <property type="entry name" value="zf-UBP"/>
    <property type="match status" value="1"/>
</dbReference>
<comment type="caution">
    <text evidence="2">The sequence shown here is derived from an EMBL/GenBank/DDBJ whole genome shotgun (WGS) entry which is preliminary data.</text>
</comment>
<gene>
    <name evidence="2" type="ORF">SAV14893_022780</name>
</gene>
<protein>
    <recommendedName>
        <fullName evidence="1">UBP-type domain-containing protein</fullName>
    </recommendedName>
</protein>
<dbReference type="GO" id="GO:0008270">
    <property type="term" value="F:zinc ion binding"/>
    <property type="evidence" value="ECO:0007669"/>
    <property type="project" value="InterPro"/>
</dbReference>
<dbReference type="EMBL" id="BJHX01000001">
    <property type="protein sequence ID" value="GDY62885.1"/>
    <property type="molecule type" value="Genomic_DNA"/>
</dbReference>
<sequence>MYEAIRPAATSSSGAGTGVRRAAPATAALPATSNSSGNTSIVFRPPSFSRGFPHTRRNLAIMKQCTHADALPHPEPEPLSETCPECLATGTHPVQLRLCLVCGHVGCCDSSPRRHATEHHKETGHPVMRTFEPGESWRWCFVDHVLV</sequence>
<evidence type="ECO:0000313" key="2">
    <source>
        <dbReference type="EMBL" id="GDY62885.1"/>
    </source>
</evidence>
<dbReference type="AlphaFoldDB" id="A0A4D4LPF1"/>
<dbReference type="PROSITE" id="PS50271">
    <property type="entry name" value="ZF_UBP"/>
    <property type="match status" value="1"/>
</dbReference>
<dbReference type="InterPro" id="IPR001607">
    <property type="entry name" value="Znf_UBP"/>
</dbReference>
<dbReference type="Gene3D" id="3.30.40.10">
    <property type="entry name" value="Zinc/RING finger domain, C3HC4 (zinc finger)"/>
    <property type="match status" value="1"/>
</dbReference>
<dbReference type="InterPro" id="IPR013083">
    <property type="entry name" value="Znf_RING/FYVE/PHD"/>
</dbReference>